<evidence type="ECO:0000313" key="3">
    <source>
        <dbReference type="Proteomes" id="UP000187313"/>
    </source>
</evidence>
<dbReference type="Proteomes" id="UP000187425">
    <property type="component" value="Unassembled WGS sequence"/>
</dbReference>
<comment type="caution">
    <text evidence="2">The sequence shown here is derived from an EMBL/GenBank/DDBJ whole genome shotgun (WGS) entry which is preliminary data.</text>
</comment>
<evidence type="ECO:0000313" key="4">
    <source>
        <dbReference type="Proteomes" id="UP000187425"/>
    </source>
</evidence>
<accession>A0A1R0ZKD1</accession>
<sequence>MSISLLFLLNSRRDDRLRKWMIGLVASMLITTLAGCSSTSNKESTAVNTGTTEGKTQTLRIAMGSPGEGLIKVWEDIGKEFESQHAGIKVEFNYQDDDTYQTIGLPNLLSGKNAPDLYFEWAGQRLQTRVSDGYAADITEQLQSSGLKDMFADGTFNGMIVDGKTYMIPTAGDVTNVIFYNKEIFSKQGLEPPTTWEEFLTVCQKLKDAGITPLVIGNSDLWTAGNWIAHVISRVVGEDAYSEALQLKQPFHSKDFIKAYTYVQELWDKGYINDNVNALNDSEGDMMFLNGSAAMHPIGSWLVPTAVEENPDLQLGYFNTPVMPEGKGNQDSVIGVLNGMVVNKNSKLIDEAIDFMKLYSSAESSKKLSDAGAVPITKDGINTETTHPLSLSLNDLMENAPALVSPPDTGYSIEVANALNMATSQIIGGAKSPEDALSELETTIAPLK</sequence>
<dbReference type="EMBL" id="MPTW01000003">
    <property type="protein sequence ID" value="OME72053.1"/>
    <property type="molecule type" value="Genomic_DNA"/>
</dbReference>
<reference evidence="2 4" key="1">
    <citation type="submission" date="2016-11" db="EMBL/GenBank/DDBJ databases">
        <title>Paenibacillus species isolates.</title>
        <authorList>
            <person name="Beno S.M."/>
        </authorList>
    </citation>
    <scope>NUCLEOTIDE SEQUENCE [LARGE SCALE GENOMIC DNA]</scope>
    <source>
        <strain evidence="2 4">FSL H7-0443</strain>
        <strain evidence="1 3">FSL R5-0923</strain>
    </source>
</reference>
<dbReference type="SUPFAM" id="SSF53850">
    <property type="entry name" value="Periplasmic binding protein-like II"/>
    <property type="match status" value="1"/>
</dbReference>
<evidence type="ECO:0008006" key="5">
    <source>
        <dbReference type="Google" id="ProtNLM"/>
    </source>
</evidence>
<dbReference type="InterPro" id="IPR006059">
    <property type="entry name" value="SBP"/>
</dbReference>
<dbReference type="PANTHER" id="PTHR43649">
    <property type="entry name" value="ARABINOSE-BINDING PROTEIN-RELATED"/>
    <property type="match status" value="1"/>
</dbReference>
<dbReference type="OrthoDB" id="9798191at2"/>
<proteinExistence type="predicted"/>
<gene>
    <name evidence="1" type="ORF">BSK51_10235</name>
    <name evidence="2" type="ORF">BSK65_06645</name>
</gene>
<dbReference type="EMBL" id="MPTD01000006">
    <property type="protein sequence ID" value="OMD52622.1"/>
    <property type="molecule type" value="Genomic_DNA"/>
</dbReference>
<dbReference type="Pfam" id="PF01547">
    <property type="entry name" value="SBP_bac_1"/>
    <property type="match status" value="1"/>
</dbReference>
<dbReference type="CDD" id="cd13585">
    <property type="entry name" value="PBP2_TMBP_like"/>
    <property type="match status" value="1"/>
</dbReference>
<name>A0A1R0ZKD1_9BACL</name>
<dbReference type="InterPro" id="IPR050490">
    <property type="entry name" value="Bact_solute-bd_prot1"/>
</dbReference>
<evidence type="ECO:0000313" key="2">
    <source>
        <dbReference type="EMBL" id="OME72053.1"/>
    </source>
</evidence>
<dbReference type="Proteomes" id="UP000187313">
    <property type="component" value="Unassembled WGS sequence"/>
</dbReference>
<dbReference type="AlphaFoldDB" id="A0A1R0ZKD1"/>
<protein>
    <recommendedName>
        <fullName evidence="5">ABC transporter substrate-binding protein</fullName>
    </recommendedName>
</protein>
<dbReference type="Gene3D" id="3.40.190.10">
    <property type="entry name" value="Periplasmic binding protein-like II"/>
    <property type="match status" value="2"/>
</dbReference>
<evidence type="ECO:0000313" key="1">
    <source>
        <dbReference type="EMBL" id="OMD52622.1"/>
    </source>
</evidence>
<dbReference type="PANTHER" id="PTHR43649:SF14">
    <property type="entry name" value="BLR3389 PROTEIN"/>
    <property type="match status" value="1"/>
</dbReference>
<organism evidence="2 4">
    <name type="scientific">Paenibacillus odorifer</name>
    <dbReference type="NCBI Taxonomy" id="189426"/>
    <lineage>
        <taxon>Bacteria</taxon>
        <taxon>Bacillati</taxon>
        <taxon>Bacillota</taxon>
        <taxon>Bacilli</taxon>
        <taxon>Bacillales</taxon>
        <taxon>Paenibacillaceae</taxon>
        <taxon>Paenibacillus</taxon>
    </lineage>
</organism>
<keyword evidence="3" id="KW-1185">Reference proteome</keyword>